<keyword evidence="1" id="KW-1133">Transmembrane helix</keyword>
<protein>
    <recommendedName>
        <fullName evidence="2">Predicted membrane protein YciQ-like C-terminal domain-containing protein</fullName>
    </recommendedName>
</protein>
<name>A0A6F8YTM8_9ACTN</name>
<evidence type="ECO:0000259" key="2">
    <source>
        <dbReference type="Pfam" id="PF20990"/>
    </source>
</evidence>
<dbReference type="Proteomes" id="UP000503011">
    <property type="component" value="Chromosome"/>
</dbReference>
<keyword evidence="1" id="KW-0472">Membrane</keyword>
<dbReference type="RefSeq" id="WP_173161361.1">
    <property type="nucleotide sequence ID" value="NZ_AP022871.1"/>
</dbReference>
<dbReference type="Pfam" id="PF20990">
    <property type="entry name" value="DUF2207_C"/>
    <property type="match status" value="1"/>
</dbReference>
<evidence type="ECO:0000256" key="1">
    <source>
        <dbReference type="SAM" id="Phobius"/>
    </source>
</evidence>
<feature type="transmembrane region" description="Helical" evidence="1">
    <location>
        <begin position="15"/>
        <end position="35"/>
    </location>
</feature>
<dbReference type="InterPro" id="IPR048389">
    <property type="entry name" value="YciQ-like_C"/>
</dbReference>
<keyword evidence="4" id="KW-1185">Reference proteome</keyword>
<dbReference type="EMBL" id="AP022871">
    <property type="protein sequence ID" value="BCB89472.1"/>
    <property type="molecule type" value="Genomic_DNA"/>
</dbReference>
<reference evidence="3 4" key="1">
    <citation type="submission" date="2020-03" db="EMBL/GenBank/DDBJ databases">
        <title>Whole genome shotgun sequence of Phytohabitans suffuscus NBRC 105367.</title>
        <authorList>
            <person name="Komaki H."/>
            <person name="Tamura T."/>
        </authorList>
    </citation>
    <scope>NUCLEOTIDE SEQUENCE [LARGE SCALE GENOMIC DNA]</scope>
    <source>
        <strain evidence="3 4">NBRC 105367</strain>
    </source>
</reference>
<feature type="transmembrane region" description="Helical" evidence="1">
    <location>
        <begin position="351"/>
        <end position="371"/>
    </location>
</feature>
<organism evidence="3 4">
    <name type="scientific">Phytohabitans suffuscus</name>
    <dbReference type="NCBI Taxonomy" id="624315"/>
    <lineage>
        <taxon>Bacteria</taxon>
        <taxon>Bacillati</taxon>
        <taxon>Actinomycetota</taxon>
        <taxon>Actinomycetes</taxon>
        <taxon>Micromonosporales</taxon>
        <taxon>Micromonosporaceae</taxon>
    </lineage>
</organism>
<proteinExistence type="predicted"/>
<feature type="transmembrane region" description="Helical" evidence="1">
    <location>
        <begin position="203"/>
        <end position="221"/>
    </location>
</feature>
<reference evidence="3 4" key="2">
    <citation type="submission" date="2020-03" db="EMBL/GenBank/DDBJ databases">
        <authorList>
            <person name="Ichikawa N."/>
            <person name="Kimura A."/>
            <person name="Kitahashi Y."/>
            <person name="Uohara A."/>
        </authorList>
    </citation>
    <scope>NUCLEOTIDE SEQUENCE [LARGE SCALE GENOMIC DNA]</scope>
    <source>
        <strain evidence="3 4">NBRC 105367</strain>
    </source>
</reference>
<dbReference type="KEGG" id="psuu:Psuf_067850"/>
<accession>A0A6F8YTM8</accession>
<sequence>MSTVPEQWVAALTELGIVAGSLAGFAVAFGLALLVTRPPAPRPAPGGGEPGTEPPAVAGFVVSGWRVTGDAVAGTLLDLAARGQVELRQPGADPARTAVAVLPADRRGLLPYERRVLDRIGEVAAGGPAALLALPFRDRRESRVWWRRLRREVAADARARGLSRRRFGLGVRSALTVVAAFAAIGVGHAVIRYVERTSGTDGGAEAGITALVAAFVGLTVLTRRDVGERDTEAGRAAAARWSAVRESSRAFAQLPPAAVAVHQRRLAYAAALGVARSTTQVIDFGMSSRRRVWSSYGGSWRLVRVHYPRRGRYGLKTRTLLGRGCFALAAGIALVVAPTQLGYVAGVSPGWLPALPGAGALLAVIGTHTVLRTLVDTFTARTVTGQVLWRQLWRTHSPTSQNRHPYLYHLAVDDGRSERTTAWVLPAYFGDGCRPGDTVTVTVRPWSRRVLDLHREPRPEPAAPAAATGPAPDRRLRFALDARDVAAALGLPDPARLTAVPGASGVTEYVTGDGARPLLVIQVATGAFADVGWRVASRGTPVAGTPDAYVNADRAAVRRGDTTVLLRAGGPAIAPQALAGLARLVAAQLEPHTVRTA</sequence>
<dbReference type="AlphaFoldDB" id="A0A6F8YTM8"/>
<evidence type="ECO:0000313" key="4">
    <source>
        <dbReference type="Proteomes" id="UP000503011"/>
    </source>
</evidence>
<feature type="transmembrane region" description="Helical" evidence="1">
    <location>
        <begin position="169"/>
        <end position="191"/>
    </location>
</feature>
<feature type="transmembrane region" description="Helical" evidence="1">
    <location>
        <begin position="320"/>
        <end position="339"/>
    </location>
</feature>
<evidence type="ECO:0000313" key="3">
    <source>
        <dbReference type="EMBL" id="BCB89472.1"/>
    </source>
</evidence>
<gene>
    <name evidence="3" type="ORF">Psuf_067850</name>
</gene>
<feature type="domain" description="Predicted membrane protein YciQ-like C-terminal" evidence="2">
    <location>
        <begin position="54"/>
        <end position="277"/>
    </location>
</feature>
<keyword evidence="1" id="KW-0812">Transmembrane</keyword>